<dbReference type="InterPro" id="IPR013901">
    <property type="entry name" value="Anthrone_oxy"/>
</dbReference>
<dbReference type="EMBL" id="JAERQM010000001">
    <property type="protein sequence ID" value="MBU8542312.1"/>
    <property type="molecule type" value="Genomic_DNA"/>
</dbReference>
<keyword evidence="1" id="KW-0812">Transmembrane</keyword>
<reference evidence="2 3" key="1">
    <citation type="submission" date="2021-01" db="EMBL/GenBank/DDBJ databases">
        <title>Roseomonas sp. nov, a bacterium isolated from an oil production mixture in Yumen Oilfield.</title>
        <authorList>
            <person name="Wu D."/>
        </authorList>
    </citation>
    <scope>NUCLEOTIDE SEQUENCE [LARGE SCALE GENOMIC DNA]</scope>
    <source>
        <strain evidence="2 3">ROY-5-3</strain>
    </source>
</reference>
<dbReference type="Proteomes" id="UP000689967">
    <property type="component" value="Unassembled WGS sequence"/>
</dbReference>
<evidence type="ECO:0000256" key="1">
    <source>
        <dbReference type="SAM" id="Phobius"/>
    </source>
</evidence>
<sequence>MSGLAGLGLLASAWSSGFFWTWSFTVMPGLAEAPPEVAIAAMNAVNGAIRTPSFGFVFFGPLLLAGLLAAAAVWARHARMSAVAAAALLVYGAGVIGVTAAFNLPLNAGLAAAAPVELAAARAVWNDYAGPWSAWNHLRTLMATATFGLFLLAGLFCLRR</sequence>
<proteinExistence type="predicted"/>
<feature type="transmembrane region" description="Helical" evidence="1">
    <location>
        <begin position="82"/>
        <end position="102"/>
    </location>
</feature>
<feature type="transmembrane region" description="Helical" evidence="1">
    <location>
        <begin position="55"/>
        <end position="75"/>
    </location>
</feature>
<keyword evidence="3" id="KW-1185">Reference proteome</keyword>
<keyword evidence="1" id="KW-0472">Membrane</keyword>
<organism evidence="2 3">
    <name type="scientific">Falsiroseomonas oleicola</name>
    <dbReference type="NCBI Taxonomy" id="2801474"/>
    <lineage>
        <taxon>Bacteria</taxon>
        <taxon>Pseudomonadati</taxon>
        <taxon>Pseudomonadota</taxon>
        <taxon>Alphaproteobacteria</taxon>
        <taxon>Acetobacterales</taxon>
        <taxon>Roseomonadaceae</taxon>
        <taxon>Falsiroseomonas</taxon>
    </lineage>
</organism>
<dbReference type="Pfam" id="PF08592">
    <property type="entry name" value="Anthrone_oxy"/>
    <property type="match status" value="1"/>
</dbReference>
<keyword evidence="1" id="KW-1133">Transmembrane helix</keyword>
<feature type="transmembrane region" description="Helical" evidence="1">
    <location>
        <begin position="140"/>
        <end position="158"/>
    </location>
</feature>
<protein>
    <submittedName>
        <fullName evidence="2">DUF1772 domain-containing protein</fullName>
    </submittedName>
</protein>
<evidence type="ECO:0000313" key="3">
    <source>
        <dbReference type="Proteomes" id="UP000689967"/>
    </source>
</evidence>
<dbReference type="RefSeq" id="WP_216872657.1">
    <property type="nucleotide sequence ID" value="NZ_JAERQM010000001.1"/>
</dbReference>
<accession>A0ABS6H0W6</accession>
<name>A0ABS6H0W6_9PROT</name>
<comment type="caution">
    <text evidence="2">The sequence shown here is derived from an EMBL/GenBank/DDBJ whole genome shotgun (WGS) entry which is preliminary data.</text>
</comment>
<gene>
    <name evidence="2" type="ORF">JJQ90_01265</name>
</gene>
<evidence type="ECO:0000313" key="2">
    <source>
        <dbReference type="EMBL" id="MBU8542312.1"/>
    </source>
</evidence>